<gene>
    <name evidence="2" type="ORF">ABT272_41550</name>
</gene>
<dbReference type="EMBL" id="JBEPAZ010000085">
    <property type="protein sequence ID" value="MER6434120.1"/>
    <property type="molecule type" value="Genomic_DNA"/>
</dbReference>
<name>A0ABV1UKB7_9ACTN</name>
<dbReference type="Proteomes" id="UP001470023">
    <property type="component" value="Unassembled WGS sequence"/>
</dbReference>
<feature type="transmembrane region" description="Helical" evidence="1">
    <location>
        <begin position="89"/>
        <end position="108"/>
    </location>
</feature>
<keyword evidence="1" id="KW-0812">Transmembrane</keyword>
<sequence>MSQDFAAISSATLAALLILALAELQATGNQINELRARLLAEHAAAIKVSFEEFYSSSALSADEKMHVERELHRWRTRQVSGIFASFWRAAYGLVVVTCVVGLILILRWSALARHPKGYHTAFFALLAIGYSGAFLILGYYVRNLARQNTRLQEQAIALSGLLDVPNAGDAAKMFRIWALSDQGDGLNPGGGGLKPFAMVQFLQRHHWRSMR</sequence>
<protein>
    <submittedName>
        <fullName evidence="2">Uncharacterized protein</fullName>
    </submittedName>
</protein>
<organism evidence="2 3">
    <name type="scientific">Streptomyces sp. 900105245</name>
    <dbReference type="NCBI Taxonomy" id="3154379"/>
    <lineage>
        <taxon>Bacteria</taxon>
        <taxon>Bacillati</taxon>
        <taxon>Actinomycetota</taxon>
        <taxon>Actinomycetes</taxon>
        <taxon>Kitasatosporales</taxon>
        <taxon>Streptomycetaceae</taxon>
        <taxon>Streptomyces</taxon>
    </lineage>
</organism>
<proteinExistence type="predicted"/>
<evidence type="ECO:0000256" key="1">
    <source>
        <dbReference type="SAM" id="Phobius"/>
    </source>
</evidence>
<feature type="transmembrane region" description="Helical" evidence="1">
    <location>
        <begin position="120"/>
        <end position="141"/>
    </location>
</feature>
<evidence type="ECO:0000313" key="2">
    <source>
        <dbReference type="EMBL" id="MER6434120.1"/>
    </source>
</evidence>
<reference evidence="2 3" key="1">
    <citation type="submission" date="2024-06" db="EMBL/GenBank/DDBJ databases">
        <title>The Natural Products Discovery Center: Release of the First 8490 Sequenced Strains for Exploring Actinobacteria Biosynthetic Diversity.</title>
        <authorList>
            <person name="Kalkreuter E."/>
            <person name="Kautsar S.A."/>
            <person name="Yang D."/>
            <person name="Bader C.D."/>
            <person name="Teijaro C.N."/>
            <person name="Fluegel L."/>
            <person name="Davis C.M."/>
            <person name="Simpson J.R."/>
            <person name="Lauterbach L."/>
            <person name="Steele A.D."/>
            <person name="Gui C."/>
            <person name="Meng S."/>
            <person name="Li G."/>
            <person name="Viehrig K."/>
            <person name="Ye F."/>
            <person name="Su P."/>
            <person name="Kiefer A.F."/>
            <person name="Nichols A."/>
            <person name="Cepeda A.J."/>
            <person name="Yan W."/>
            <person name="Fan B."/>
            <person name="Jiang Y."/>
            <person name="Adhikari A."/>
            <person name="Zheng C.-J."/>
            <person name="Schuster L."/>
            <person name="Cowan T.M."/>
            <person name="Smanski M.J."/>
            <person name="Chevrette M.G."/>
            <person name="De Carvalho L.P.S."/>
            <person name="Shen B."/>
        </authorList>
    </citation>
    <scope>NUCLEOTIDE SEQUENCE [LARGE SCALE GENOMIC DNA]</scope>
    <source>
        <strain evidence="2 3">NPDC001166</strain>
    </source>
</reference>
<keyword evidence="1" id="KW-1133">Transmembrane helix</keyword>
<keyword evidence="3" id="KW-1185">Reference proteome</keyword>
<comment type="caution">
    <text evidence="2">The sequence shown here is derived from an EMBL/GenBank/DDBJ whole genome shotgun (WGS) entry which is preliminary data.</text>
</comment>
<dbReference type="RefSeq" id="WP_352066019.1">
    <property type="nucleotide sequence ID" value="NZ_JBEPAZ010000085.1"/>
</dbReference>
<keyword evidence="1" id="KW-0472">Membrane</keyword>
<evidence type="ECO:0000313" key="3">
    <source>
        <dbReference type="Proteomes" id="UP001470023"/>
    </source>
</evidence>
<accession>A0ABV1UKB7</accession>